<name>A0A392VSD2_9FABA</name>
<feature type="non-terminal residue" evidence="1">
    <location>
        <position position="1"/>
    </location>
</feature>
<proteinExistence type="predicted"/>
<sequence>DDEFERTKEESGGVRRLAVVRSVAAVV</sequence>
<evidence type="ECO:0000313" key="1">
    <source>
        <dbReference type="EMBL" id="MCI89605.1"/>
    </source>
</evidence>
<accession>A0A392VSD2</accession>
<dbReference type="AlphaFoldDB" id="A0A392VSD2"/>
<dbReference type="Proteomes" id="UP000265520">
    <property type="component" value="Unassembled WGS sequence"/>
</dbReference>
<organism evidence="1 2">
    <name type="scientific">Trifolium medium</name>
    <dbReference type="NCBI Taxonomy" id="97028"/>
    <lineage>
        <taxon>Eukaryota</taxon>
        <taxon>Viridiplantae</taxon>
        <taxon>Streptophyta</taxon>
        <taxon>Embryophyta</taxon>
        <taxon>Tracheophyta</taxon>
        <taxon>Spermatophyta</taxon>
        <taxon>Magnoliopsida</taxon>
        <taxon>eudicotyledons</taxon>
        <taxon>Gunneridae</taxon>
        <taxon>Pentapetalae</taxon>
        <taxon>rosids</taxon>
        <taxon>fabids</taxon>
        <taxon>Fabales</taxon>
        <taxon>Fabaceae</taxon>
        <taxon>Papilionoideae</taxon>
        <taxon>50 kb inversion clade</taxon>
        <taxon>NPAAA clade</taxon>
        <taxon>Hologalegina</taxon>
        <taxon>IRL clade</taxon>
        <taxon>Trifolieae</taxon>
        <taxon>Trifolium</taxon>
    </lineage>
</organism>
<reference evidence="1 2" key="1">
    <citation type="journal article" date="2018" name="Front. Plant Sci.">
        <title>Red Clover (Trifolium pratense) and Zigzag Clover (T. medium) - A Picture of Genomic Similarities and Differences.</title>
        <authorList>
            <person name="Dluhosova J."/>
            <person name="Istvanek J."/>
            <person name="Nedelnik J."/>
            <person name="Repkova J."/>
        </authorList>
    </citation>
    <scope>NUCLEOTIDE SEQUENCE [LARGE SCALE GENOMIC DNA]</scope>
    <source>
        <strain evidence="2">cv. 10/8</strain>
        <tissue evidence="1">Leaf</tissue>
    </source>
</reference>
<evidence type="ECO:0000313" key="2">
    <source>
        <dbReference type="Proteomes" id="UP000265520"/>
    </source>
</evidence>
<comment type="caution">
    <text evidence="1">The sequence shown here is derived from an EMBL/GenBank/DDBJ whole genome shotgun (WGS) entry which is preliminary data.</text>
</comment>
<protein>
    <submittedName>
        <fullName evidence="1">Uncharacterized protein</fullName>
    </submittedName>
</protein>
<dbReference type="EMBL" id="LXQA011223795">
    <property type="protein sequence ID" value="MCI89605.1"/>
    <property type="molecule type" value="Genomic_DNA"/>
</dbReference>
<keyword evidence="2" id="KW-1185">Reference proteome</keyword>